<dbReference type="OrthoDB" id="10248398at2759"/>
<proteinExistence type="inferred from homology"/>
<reference evidence="6" key="1">
    <citation type="submission" date="2016-06" db="UniProtKB">
        <authorList>
            <consortium name="WormBaseParasite"/>
        </authorList>
    </citation>
    <scope>IDENTIFICATION</scope>
</reference>
<accession>A0A183DUC8</accession>
<dbReference type="GO" id="GO:0061608">
    <property type="term" value="F:nuclear import signal receptor activity"/>
    <property type="evidence" value="ECO:0007669"/>
    <property type="project" value="TreeGrafter"/>
</dbReference>
<sequence length="193" mass="21409">MQADFVQASETEFVTEIRDAGLINHVVVFLTGISPFPDGTGGAVYIRWPQLGVETNWHYLGSISNNKPSAIFRVAQLHKMDAAHGGLFSSMRTQAMNAADSAQIGISVESLTILNNKEPAVGTTPSQQSSFMEYAEKMVKSFVNYVNSFAVRLPRPENPTFVTDYIPASAVQNWCTNFAQRLQQNPDFWRTIT</sequence>
<dbReference type="PANTHER" id="PTHR12925">
    <property type="entry name" value="HIKESHI FAMILY MEMBER"/>
    <property type="match status" value="1"/>
</dbReference>
<reference evidence="4 5" key="2">
    <citation type="submission" date="2018-11" db="EMBL/GenBank/DDBJ databases">
        <authorList>
            <consortium name="Pathogen Informatics"/>
        </authorList>
    </citation>
    <scope>NUCLEOTIDE SEQUENCE [LARGE SCALE GENOMIC DNA]</scope>
</reference>
<dbReference type="Pfam" id="PF05603">
    <property type="entry name" value="Hikeshi-like_N"/>
    <property type="match status" value="1"/>
</dbReference>
<feature type="domain" description="Hikeshi-like C-terminal" evidence="3">
    <location>
        <begin position="130"/>
        <end position="190"/>
    </location>
</feature>
<evidence type="ECO:0000313" key="6">
    <source>
        <dbReference type="WBParaSite" id="GPUH_0001233301-mRNA-1"/>
    </source>
</evidence>
<evidence type="ECO:0000256" key="1">
    <source>
        <dbReference type="ARBA" id="ARBA00006623"/>
    </source>
</evidence>
<evidence type="ECO:0000259" key="3">
    <source>
        <dbReference type="Pfam" id="PF21057"/>
    </source>
</evidence>
<evidence type="ECO:0000313" key="5">
    <source>
        <dbReference type="Proteomes" id="UP000271098"/>
    </source>
</evidence>
<comment type="similarity">
    <text evidence="1">Belongs to the OPI10 family.</text>
</comment>
<dbReference type="GO" id="GO:0005829">
    <property type="term" value="C:cytosol"/>
    <property type="evidence" value="ECO:0007669"/>
    <property type="project" value="TreeGrafter"/>
</dbReference>
<gene>
    <name evidence="4" type="ORF">GPUH_LOCUS12319</name>
</gene>
<dbReference type="EMBL" id="UYRT01079225">
    <property type="protein sequence ID" value="VDN20253.1"/>
    <property type="molecule type" value="Genomic_DNA"/>
</dbReference>
<keyword evidence="5" id="KW-1185">Reference proteome</keyword>
<dbReference type="PANTHER" id="PTHR12925:SF0">
    <property type="entry name" value="PROTEIN HIKESHI"/>
    <property type="match status" value="1"/>
</dbReference>
<evidence type="ECO:0000259" key="2">
    <source>
        <dbReference type="Pfam" id="PF05603"/>
    </source>
</evidence>
<name>A0A183DUC8_9BILA</name>
<dbReference type="InterPro" id="IPR048364">
    <property type="entry name" value="Hikeshi-like_C"/>
</dbReference>
<dbReference type="WBParaSite" id="GPUH_0001233301-mRNA-1">
    <property type="protein sequence ID" value="GPUH_0001233301-mRNA-1"/>
    <property type="gene ID" value="GPUH_0001233301"/>
</dbReference>
<dbReference type="Pfam" id="PF21057">
    <property type="entry name" value="Hikeshi-like_C"/>
    <property type="match status" value="1"/>
</dbReference>
<dbReference type="GO" id="GO:0006606">
    <property type="term" value="P:protein import into nucleus"/>
    <property type="evidence" value="ECO:0007669"/>
    <property type="project" value="TreeGrafter"/>
</dbReference>
<dbReference type="GO" id="GO:0030544">
    <property type="term" value="F:Hsp70 protein binding"/>
    <property type="evidence" value="ECO:0007669"/>
    <property type="project" value="TreeGrafter"/>
</dbReference>
<dbReference type="Proteomes" id="UP000271098">
    <property type="component" value="Unassembled WGS sequence"/>
</dbReference>
<protein>
    <submittedName>
        <fullName evidence="6">DUF775 domain-containing protein</fullName>
    </submittedName>
</protein>
<dbReference type="InterPro" id="IPR008493">
    <property type="entry name" value="Hikeshi-like_N"/>
</dbReference>
<evidence type="ECO:0000313" key="4">
    <source>
        <dbReference type="EMBL" id="VDN20253.1"/>
    </source>
</evidence>
<dbReference type="AlphaFoldDB" id="A0A183DUC8"/>
<dbReference type="InterPro" id="IPR031318">
    <property type="entry name" value="OPI10"/>
</dbReference>
<dbReference type="GO" id="GO:0005634">
    <property type="term" value="C:nucleus"/>
    <property type="evidence" value="ECO:0007669"/>
    <property type="project" value="TreeGrafter"/>
</dbReference>
<feature type="domain" description="Hikeshi-like N-terminal" evidence="2">
    <location>
        <begin position="2"/>
        <end position="117"/>
    </location>
</feature>
<organism evidence="6">
    <name type="scientific">Gongylonema pulchrum</name>
    <dbReference type="NCBI Taxonomy" id="637853"/>
    <lineage>
        <taxon>Eukaryota</taxon>
        <taxon>Metazoa</taxon>
        <taxon>Ecdysozoa</taxon>
        <taxon>Nematoda</taxon>
        <taxon>Chromadorea</taxon>
        <taxon>Rhabditida</taxon>
        <taxon>Spirurina</taxon>
        <taxon>Spiruromorpha</taxon>
        <taxon>Spiruroidea</taxon>
        <taxon>Gongylonematidae</taxon>
        <taxon>Gongylonema</taxon>
    </lineage>
</organism>